<keyword evidence="3" id="KW-1185">Reference proteome</keyword>
<feature type="transmembrane region" description="Helical" evidence="1">
    <location>
        <begin position="103"/>
        <end position="124"/>
    </location>
</feature>
<keyword evidence="1" id="KW-0812">Transmembrane</keyword>
<feature type="transmembrane region" description="Helical" evidence="1">
    <location>
        <begin position="485"/>
        <end position="504"/>
    </location>
</feature>
<name>M1UTM8_9CORY</name>
<dbReference type="InterPro" id="IPR036890">
    <property type="entry name" value="HATPase_C_sf"/>
</dbReference>
<dbReference type="KEGG" id="ccn:H924_05540"/>
<dbReference type="EMBL" id="CP004354">
    <property type="protein sequence ID" value="AGG66552.1"/>
    <property type="molecule type" value="Genomic_DNA"/>
</dbReference>
<dbReference type="RefSeq" id="WP_015650985.1">
    <property type="nucleotide sequence ID" value="NC_020506.1"/>
</dbReference>
<feature type="transmembrane region" description="Helical" evidence="1">
    <location>
        <begin position="49"/>
        <end position="67"/>
    </location>
</feature>
<evidence type="ECO:0000256" key="1">
    <source>
        <dbReference type="SAM" id="Phobius"/>
    </source>
</evidence>
<evidence type="ECO:0000313" key="3">
    <source>
        <dbReference type="Proteomes" id="UP000011760"/>
    </source>
</evidence>
<organism evidence="2 3">
    <name type="scientific">Corynebacterium callunae DSM 20147</name>
    <dbReference type="NCBI Taxonomy" id="1121353"/>
    <lineage>
        <taxon>Bacteria</taxon>
        <taxon>Bacillati</taxon>
        <taxon>Actinomycetota</taxon>
        <taxon>Actinomycetes</taxon>
        <taxon>Mycobacteriales</taxon>
        <taxon>Corynebacteriaceae</taxon>
        <taxon>Corynebacterium</taxon>
    </lineage>
</organism>
<protein>
    <submittedName>
        <fullName evidence="2">Uncharacterized protein</fullName>
    </submittedName>
</protein>
<dbReference type="OrthoDB" id="144293at2"/>
<reference evidence="2 3" key="1">
    <citation type="submission" date="2013-02" db="EMBL/GenBank/DDBJ databases">
        <title>The complete genome sequence of Corynebacterium callunae DSM 20147.</title>
        <authorList>
            <person name="Ruckert C."/>
            <person name="Albersmeier A."/>
            <person name="Kalinowski J."/>
        </authorList>
    </citation>
    <scope>NUCLEOTIDE SEQUENCE [LARGE SCALE GENOMIC DNA]</scope>
    <source>
        <strain evidence="2 3">DSM 20147</strain>
    </source>
</reference>
<keyword evidence="1" id="KW-0472">Membrane</keyword>
<sequence length="745" mass="81396">MSKKQFSPDDKASAEFFDAVPRRQYELIAPQVHDYLEASGEATNSLRRIVAFGGGLSWLLLLIEAGILSSFSVANILLGGSVFIVLVVGIFNFKKALVPTMTAAGGIFIVLVLLHTVQTVMYGHSNLSELRLGDYAALPAAIFVAARPRWTSISISVLGGSMLSAAFNYGFNWDFSLLVEMTNAVVITLPLCYVVMRMLKTAQQIDHGAQQTIRNAEVLATQTALVELEARFLSFIHDKVLAQLNAMRRGTIAINAETIAQSYSLEDVHLLHRLRAVDGVVSEILNAAREEYPAISVEVDFPTRGFDIPAEAASALVDAIRQAAKNIALHAPGVSAELRIKANWETEALFVKIKDHGSGFVLADIPSHRAGISLSILGRINQLAGGFATVTTAPGHGTEVDVQWKALQDTENNQLDEIPSIYQTMGYAELYRPLPALIVWFLILGISLLVDHAHPWFWIAGLAAAAITLVVLIEDETARLSLRNSMLVVLGIWSFYALAISSGAEDISRWPVNWFIPSATLMCVLLSVRFQPLMGLGSWLGCVLIGQVFSSFGWASTQLIWTASLPLILAILPGALLPMLVRKVSAGLPLLITTGRIRAARRALSAVEKEFIETTRTWLEERLGFLLVPGLNEADQKTGALLMELRLRDALRSPLFDQPAITAAVWQVRKRGVQVSLLDDLSGNGGSPVQDARIDTLQEKLLRALDELKQGDAITVRVFPPGRSTFGLMRITKAGSEQVEVERFY</sequence>
<dbReference type="AlphaFoldDB" id="M1UTM8"/>
<feature type="transmembrane region" description="Helical" evidence="1">
    <location>
        <begin position="177"/>
        <end position="196"/>
    </location>
</feature>
<dbReference type="PATRIC" id="fig|1121353.3.peg.1133"/>
<feature type="transmembrane region" description="Helical" evidence="1">
    <location>
        <begin position="73"/>
        <end position="91"/>
    </location>
</feature>
<gene>
    <name evidence="2" type="ORF">H924_05540</name>
</gene>
<proteinExistence type="predicted"/>
<dbReference type="Gene3D" id="3.30.565.10">
    <property type="entry name" value="Histidine kinase-like ATPase, C-terminal domain"/>
    <property type="match status" value="1"/>
</dbReference>
<accession>M1UTM8</accession>
<feature type="transmembrane region" description="Helical" evidence="1">
    <location>
        <begin position="535"/>
        <end position="554"/>
    </location>
</feature>
<dbReference type="Proteomes" id="UP000011760">
    <property type="component" value="Chromosome"/>
</dbReference>
<feature type="transmembrane region" description="Helical" evidence="1">
    <location>
        <begin position="560"/>
        <end position="581"/>
    </location>
</feature>
<dbReference type="STRING" id="1121353.H924_05540"/>
<evidence type="ECO:0000313" key="2">
    <source>
        <dbReference type="EMBL" id="AGG66552.1"/>
    </source>
</evidence>
<feature type="transmembrane region" description="Helical" evidence="1">
    <location>
        <begin position="430"/>
        <end position="450"/>
    </location>
</feature>
<feature type="transmembrane region" description="Helical" evidence="1">
    <location>
        <begin position="456"/>
        <end position="473"/>
    </location>
</feature>
<dbReference type="SUPFAM" id="SSF55874">
    <property type="entry name" value="ATPase domain of HSP90 chaperone/DNA topoisomerase II/histidine kinase"/>
    <property type="match status" value="1"/>
</dbReference>
<dbReference type="eggNOG" id="COG4585">
    <property type="taxonomic scope" value="Bacteria"/>
</dbReference>
<keyword evidence="1" id="KW-1133">Transmembrane helix</keyword>
<dbReference type="HOGENOM" id="CLU_372889_0_0_11"/>